<feature type="binding site" evidence="3">
    <location>
        <begin position="210"/>
        <end position="212"/>
    </location>
    <ligand>
        <name>substrate</name>
    </ligand>
</feature>
<evidence type="ECO:0000313" key="6">
    <source>
        <dbReference type="Proteomes" id="UP000034837"/>
    </source>
</evidence>
<comment type="catalytic activity">
    <reaction evidence="3">
        <text>a purine D-ribonucleoside + phosphate = a purine nucleobase + alpha-D-ribose 1-phosphate</text>
        <dbReference type="Rhea" id="RHEA:19805"/>
        <dbReference type="ChEBI" id="CHEBI:26386"/>
        <dbReference type="ChEBI" id="CHEBI:43474"/>
        <dbReference type="ChEBI" id="CHEBI:57720"/>
        <dbReference type="ChEBI" id="CHEBI:142355"/>
        <dbReference type="EC" id="2.4.2.1"/>
    </reaction>
</comment>
<dbReference type="PANTHER" id="PTHR42679:SF2">
    <property type="entry name" value="S-METHYL-5'-THIOADENOSINE PHOSPHORYLASE"/>
    <property type="match status" value="1"/>
</dbReference>
<feature type="site" description="Important for substrate specificity" evidence="3">
    <location>
        <position position="223"/>
    </location>
</feature>
<feature type="binding site" evidence="3">
    <location>
        <position position="187"/>
    </location>
    <ligand>
        <name>phosphate</name>
        <dbReference type="ChEBI" id="CHEBI:43474"/>
    </ligand>
</feature>
<organism evidence="5 6">
    <name type="scientific">Candidatus Magasanikbacteria bacterium GW2011_GWA2_42_32</name>
    <dbReference type="NCBI Taxonomy" id="1619039"/>
    <lineage>
        <taxon>Bacteria</taxon>
        <taxon>Candidatus Magasanikiibacteriota</taxon>
    </lineage>
</organism>
<dbReference type="Gene3D" id="3.40.50.1580">
    <property type="entry name" value="Nucleoside phosphorylase domain"/>
    <property type="match status" value="1"/>
</dbReference>
<dbReference type="PATRIC" id="fig|1619039.3.peg.51"/>
<keyword evidence="3" id="KW-0660">Purine salvage</keyword>
<comment type="function">
    <text evidence="3">Purine nucleoside phosphorylase involved in purine salvage.</text>
</comment>
<name>A0A0G1A8Q0_9BACT</name>
<accession>A0A0G1A8Q0</accession>
<evidence type="ECO:0000259" key="4">
    <source>
        <dbReference type="Pfam" id="PF01048"/>
    </source>
</evidence>
<dbReference type="InterPro" id="IPR000845">
    <property type="entry name" value="Nucleoside_phosphorylase_d"/>
</dbReference>
<feature type="site" description="Important for substrate specificity" evidence="3">
    <location>
        <position position="168"/>
    </location>
</feature>
<dbReference type="Proteomes" id="UP000034837">
    <property type="component" value="Unassembled WGS sequence"/>
</dbReference>
<dbReference type="GO" id="GO:0006166">
    <property type="term" value="P:purine ribonucleoside salvage"/>
    <property type="evidence" value="ECO:0007669"/>
    <property type="project" value="UniProtKB-UniRule"/>
</dbReference>
<evidence type="ECO:0000256" key="1">
    <source>
        <dbReference type="ARBA" id="ARBA00022676"/>
    </source>
</evidence>
<evidence type="ECO:0000256" key="3">
    <source>
        <dbReference type="HAMAP-Rule" id="MF_01963"/>
    </source>
</evidence>
<dbReference type="GO" id="GO:0005829">
    <property type="term" value="C:cytosol"/>
    <property type="evidence" value="ECO:0007669"/>
    <property type="project" value="TreeGrafter"/>
</dbReference>
<dbReference type="HAMAP" id="MF_01963">
    <property type="entry name" value="MTAP"/>
    <property type="match status" value="1"/>
</dbReference>
<keyword evidence="2 3" id="KW-0808">Transferase</keyword>
<dbReference type="SUPFAM" id="SSF53167">
    <property type="entry name" value="Purine and uridine phosphorylases"/>
    <property type="match status" value="1"/>
</dbReference>
<proteinExistence type="inferred from homology"/>
<comment type="miscellaneous">
    <text evidence="3">Although this enzyme belongs to the family of MTA phosphorylases based on sequence homology, it lacks several conserved amino acids in the substrate binding pocket that confer specificity towards MTA.</text>
</comment>
<comment type="subunit">
    <text evidence="3">Homohexamer. Dimer of a homotrimer.</text>
</comment>
<dbReference type="InterPro" id="IPR010044">
    <property type="entry name" value="MTAP"/>
</dbReference>
<dbReference type="AlphaFoldDB" id="A0A0G1A8Q0"/>
<gene>
    <name evidence="5" type="ORF">UV20_C0001G0050</name>
</gene>
<dbReference type="NCBIfam" id="TIGR01694">
    <property type="entry name" value="MTAP"/>
    <property type="match status" value="1"/>
</dbReference>
<feature type="binding site" evidence="3">
    <location>
        <begin position="85"/>
        <end position="86"/>
    </location>
    <ligand>
        <name>phosphate</name>
        <dbReference type="ChEBI" id="CHEBI:43474"/>
    </ligand>
</feature>
<keyword evidence="1 3" id="KW-0328">Glycosyltransferase</keyword>
<dbReference type="InterPro" id="IPR018099">
    <property type="entry name" value="Purine_phosphorylase-2_CS"/>
</dbReference>
<dbReference type="CDD" id="cd09010">
    <property type="entry name" value="MTAP_SsMTAPII_like_MTIP"/>
    <property type="match status" value="1"/>
</dbReference>
<evidence type="ECO:0000256" key="2">
    <source>
        <dbReference type="ARBA" id="ARBA00022679"/>
    </source>
</evidence>
<dbReference type="UniPathway" id="UPA00606"/>
<feature type="binding site" evidence="3">
    <location>
        <position position="186"/>
    </location>
    <ligand>
        <name>substrate</name>
    </ligand>
</feature>
<dbReference type="GO" id="GO:0017061">
    <property type="term" value="F:S-methyl-5-thioadenosine phosphorylase activity"/>
    <property type="evidence" value="ECO:0007669"/>
    <property type="project" value="InterPro"/>
</dbReference>
<dbReference type="EMBL" id="LCDO01000001">
    <property type="protein sequence ID" value="KKS57410.1"/>
    <property type="molecule type" value="Genomic_DNA"/>
</dbReference>
<comment type="similarity">
    <text evidence="3">Belongs to the PNP/MTAP phosphorylase family. MTAP subfamily.</text>
</comment>
<comment type="pathway">
    <text evidence="3">Purine metabolism; purine nucleoside salvage.</text>
</comment>
<reference evidence="5 6" key="1">
    <citation type="journal article" date="2015" name="Nature">
        <title>rRNA introns, odd ribosomes, and small enigmatic genomes across a large radiation of phyla.</title>
        <authorList>
            <person name="Brown C.T."/>
            <person name="Hug L.A."/>
            <person name="Thomas B.C."/>
            <person name="Sharon I."/>
            <person name="Castelle C.J."/>
            <person name="Singh A."/>
            <person name="Wilkins M.J."/>
            <person name="Williams K.H."/>
            <person name="Banfield J.F."/>
        </authorList>
    </citation>
    <scope>NUCLEOTIDE SEQUENCE [LARGE SCALE GENOMIC DNA]</scope>
</reference>
<comment type="caution">
    <text evidence="5">The sequence shown here is derived from an EMBL/GenBank/DDBJ whole genome shotgun (WGS) entry which is preliminary data.</text>
</comment>
<dbReference type="PROSITE" id="PS01240">
    <property type="entry name" value="PNP_MTAP_2"/>
    <property type="match status" value="1"/>
</dbReference>
<dbReference type="GO" id="GO:0019509">
    <property type="term" value="P:L-methionine salvage from methylthioadenosine"/>
    <property type="evidence" value="ECO:0007669"/>
    <property type="project" value="TreeGrafter"/>
</dbReference>
<dbReference type="Pfam" id="PF01048">
    <property type="entry name" value="PNP_UDP_1"/>
    <property type="match status" value="1"/>
</dbReference>
<feature type="binding site" evidence="3">
    <location>
        <position position="10"/>
    </location>
    <ligand>
        <name>phosphate</name>
        <dbReference type="ChEBI" id="CHEBI:43474"/>
    </ligand>
</feature>
<dbReference type="InterPro" id="IPR035994">
    <property type="entry name" value="Nucleoside_phosphorylase_sf"/>
</dbReference>
<protein>
    <recommendedName>
        <fullName evidence="3">Purine nucleoside phosphorylase</fullName>
        <shortName evidence="3">PNP</shortName>
        <ecNumber evidence="3">2.4.2.1</ecNumber>
    </recommendedName>
</protein>
<evidence type="ECO:0000313" key="5">
    <source>
        <dbReference type="EMBL" id="KKS57410.1"/>
    </source>
</evidence>
<dbReference type="PANTHER" id="PTHR42679">
    <property type="entry name" value="S-METHYL-5'-THIOADENOSINE PHOSPHORYLASE"/>
    <property type="match status" value="1"/>
</dbReference>
<feature type="domain" description="Nucleoside phosphorylase" evidence="4">
    <location>
        <begin position="3"/>
        <end position="245"/>
    </location>
</feature>
<feature type="binding site" evidence="3">
    <location>
        <begin position="52"/>
        <end position="53"/>
    </location>
    <ligand>
        <name>phosphate</name>
        <dbReference type="ChEBI" id="CHEBI:43474"/>
    </ligand>
</feature>
<sequence>MPTIGIIGGSGLEQLSAFQINEEKKVVTPYGVEPVILKIGILGENKLVFLSRHGQEHTIPPSQVNFRANIFALKEVGCDYILATTAAGSLKEDIKRGDLVILDQFIDFTKHRFSTFYEKFEPHKPIHTALAYPFSEFLRKKIIIACQKLNLSFHEKGTVVTIEGPRFSTIAESKMFKMWGADVINMSIAPEAILCNEAGLPYAAIAMSTDYDCWKEDEVPVSWEKVLEVFGENVKKVTSVLLETIESLNKEN</sequence>
<dbReference type="EC" id="2.4.2.1" evidence="3"/>